<keyword evidence="9" id="KW-1185">Reference proteome</keyword>
<evidence type="ECO:0000259" key="8">
    <source>
        <dbReference type="PROSITE" id="PS51751"/>
    </source>
</evidence>
<accession>A0A1I8FWC1</accession>
<feature type="transmembrane region" description="Helical" evidence="7">
    <location>
        <begin position="164"/>
        <end position="184"/>
    </location>
</feature>
<dbReference type="GO" id="GO:0016125">
    <property type="term" value="P:sterol metabolic process"/>
    <property type="evidence" value="ECO:0007669"/>
    <property type="project" value="InterPro"/>
</dbReference>
<evidence type="ECO:0000256" key="1">
    <source>
        <dbReference type="ARBA" id="ARBA00004141"/>
    </source>
</evidence>
<evidence type="ECO:0000256" key="7">
    <source>
        <dbReference type="SAM" id="Phobius"/>
    </source>
</evidence>
<feature type="transmembrane region" description="Helical" evidence="7">
    <location>
        <begin position="665"/>
        <end position="688"/>
    </location>
</feature>
<dbReference type="GO" id="GO:0005783">
    <property type="term" value="C:endoplasmic reticulum"/>
    <property type="evidence" value="ECO:0007669"/>
    <property type="project" value="TreeGrafter"/>
</dbReference>
<dbReference type="GO" id="GO:0047750">
    <property type="term" value="F:cholestenol delta-isomerase activity"/>
    <property type="evidence" value="ECO:0007669"/>
    <property type="project" value="InterPro"/>
</dbReference>
<evidence type="ECO:0000313" key="10">
    <source>
        <dbReference type="WBParaSite" id="maker-uti_cns_0000219-snap-gene-0.2-mRNA-1"/>
    </source>
</evidence>
<protein>
    <submittedName>
        <fullName evidence="10">EXPERA domain-containing protein</fullName>
    </submittedName>
</protein>
<evidence type="ECO:0000256" key="3">
    <source>
        <dbReference type="ARBA" id="ARBA00022692"/>
    </source>
</evidence>
<feature type="transmembrane region" description="Helical" evidence="7">
    <location>
        <begin position="98"/>
        <end position="120"/>
    </location>
</feature>
<dbReference type="WBParaSite" id="maker-uti_cns_0000219-snap-gene-0.2-mRNA-1">
    <property type="protein sequence ID" value="maker-uti_cns_0000219-snap-gene-0.2-mRNA-1"/>
    <property type="gene ID" value="maker-uti_cns_0000219-snap-gene-0.2"/>
</dbReference>
<comment type="subcellular location">
    <subcellularLocation>
        <location evidence="1">Membrane</location>
        <topology evidence="1">Multi-pass membrane protein</topology>
    </subcellularLocation>
</comment>
<dbReference type="InterPro" id="IPR007905">
    <property type="entry name" value="EBP"/>
</dbReference>
<feature type="transmembrane region" description="Helical" evidence="7">
    <location>
        <begin position="965"/>
        <end position="984"/>
    </location>
</feature>
<keyword evidence="3 6" id="KW-0812">Transmembrane</keyword>
<keyword evidence="5 6" id="KW-0472">Membrane</keyword>
<feature type="transmembrane region" description="Helical" evidence="7">
    <location>
        <begin position="224"/>
        <end position="241"/>
    </location>
</feature>
<dbReference type="PANTHER" id="PTHR14207">
    <property type="entry name" value="STEROL ISOMERASE"/>
    <property type="match status" value="1"/>
</dbReference>
<keyword evidence="4 6" id="KW-1133">Transmembrane helix</keyword>
<feature type="domain" description="EXPERA" evidence="8">
    <location>
        <begin position="39"/>
        <end position="183"/>
    </location>
</feature>
<evidence type="ECO:0000256" key="4">
    <source>
        <dbReference type="ARBA" id="ARBA00022989"/>
    </source>
</evidence>
<feature type="transmembrane region" description="Helical" evidence="7">
    <location>
        <begin position="758"/>
        <end position="783"/>
    </location>
</feature>
<feature type="transmembrane region" description="Helical" evidence="7">
    <location>
        <begin position="14"/>
        <end position="36"/>
    </location>
</feature>
<sequence>MQAVLDSIKWTPELGLGLAEVVVYVAIAGLAAFRLVKTNERLLVFWLVYNGLTHFLMEGRFVYYSLTTTVENATGPLAHVWKEYGAADVRWLWAEQNIVAMEIVTVLLDGSLCFAIIWAIKTHSPNRHFMQVVLCTCELYGNWMTFAPEWLSGNKNLTDDPFKVWFHLFFFNFLWVVFPLLMLIQSHKALSHPKKKTSFWRCDCAEPKRRRASYSLTRPETPRWSLWTALCAPLFSAVASFKTRKRRPPRATAKKFGFPEAAIFGLTPEALNRWCEAVQRDDASQLANLLDADDGHRQLTLAYRSPAGSDRIAFHRLTHLCAFSAASECTRVLADRFGAAPTVWCAKDTNESSVFHALCWGAHYRPHLEASYVSLYKQLTHNSLLPRTRLCDLLLAEDLGGFRPVELAIKLRCFRLAVAMLETPGVYQETQLAGNLQVKRYQLHGYARRPGEACRQLRNPVLLLSQMRKADFKELRSSEILMHPVIQHMIGQLWRRNIAICIIVALFWLSLVVMMQIPLEMQMQQPTTSAQMCFSQEVMRVSFYSVVVFDLKVLEDVGVQKIQQSNQDWSMNNSANENETEVSAFKSWRPRRGSEKLMLTPIVDNGDIFTTIRIAYISVSIFLLLWHSARSVQRLVAKRRLTRYGRLSYKRFLVAMETGWMDQDWLASACRFGLILFCFILCSVRVSYLPCPKSPLFSFLFHFRSWLTEERVANVFLSLRIIFHMCYLFLHILIVYYLEMIPHLGPVVHAFRCMFSRFLHFAAIYLIVLSIFSRIFSSVFYAFSLSLNAERPHELVSRDDRIGHSEASIAHIIFVLVFVVLVLNFIIALLVSAMNEVNEFRDVFYTVRTLRMILQIDAIWFPVLARLSDWTGLRFTGDAAFTTVTPKRQPNEPERGIRRRLRRQRRRLSRWLNGAGGGGGGGGSGCCCCFCCADGFCFIKPSLLPAMAAPPPLPPPLLLLTRAKAFRAESTTSFLVVLVFVILAEVSVCARSDAVAVAYADVFAVRPAAAVGHRRLLLAAAAASAAVAGLDQISGRCKICIRCSAVGVGQFKATRRAQSHARHAVGGADALLDQALPDLPGEDAGALFFHVADAADHPVCGHPRLAATDGSRLHAAGLVVPAVGHLQDPGDVAGTGTAVAELHNLLSGALGQRATVDEDSAKLVDAGVTYSLCFVFFVVDIGNRAGVAGGGGGGDRHSVAPHSLRREAAGEQRLQPAPTTNNFLCGGPLCRRHGRGGKAAGLKRWQGRPDLKAVCFDACKMKDEHLSALRWKRRNEKKKKDE</sequence>
<evidence type="ECO:0000256" key="6">
    <source>
        <dbReference type="PROSITE-ProRule" id="PRU01087"/>
    </source>
</evidence>
<organism evidence="9 10">
    <name type="scientific">Macrostomum lignano</name>
    <dbReference type="NCBI Taxonomy" id="282301"/>
    <lineage>
        <taxon>Eukaryota</taxon>
        <taxon>Metazoa</taxon>
        <taxon>Spiralia</taxon>
        <taxon>Lophotrochozoa</taxon>
        <taxon>Platyhelminthes</taxon>
        <taxon>Rhabditophora</taxon>
        <taxon>Macrostomorpha</taxon>
        <taxon>Macrostomida</taxon>
        <taxon>Macrostomidae</taxon>
        <taxon>Macrostomum</taxon>
    </lineage>
</organism>
<dbReference type="PANTHER" id="PTHR14207:SF1">
    <property type="entry name" value="EMOPAMIL-BINDING PROTEIN-LIKE"/>
    <property type="match status" value="1"/>
</dbReference>
<name>A0A1I8FWC1_9PLAT</name>
<evidence type="ECO:0000256" key="5">
    <source>
        <dbReference type="ARBA" id="ARBA00023136"/>
    </source>
</evidence>
<dbReference type="Proteomes" id="UP000095280">
    <property type="component" value="Unplaced"/>
</dbReference>
<feature type="transmembrane region" description="Helical" evidence="7">
    <location>
        <begin position="715"/>
        <end position="738"/>
    </location>
</feature>
<evidence type="ECO:0000313" key="9">
    <source>
        <dbReference type="Proteomes" id="UP000095280"/>
    </source>
</evidence>
<reference evidence="10" key="1">
    <citation type="submission" date="2016-11" db="UniProtKB">
        <authorList>
            <consortium name="WormBaseParasite"/>
        </authorList>
    </citation>
    <scope>IDENTIFICATION</scope>
</reference>
<feature type="transmembrane region" description="Helical" evidence="7">
    <location>
        <begin position="498"/>
        <end position="519"/>
    </location>
</feature>
<comment type="similarity">
    <text evidence="2">Belongs to the EBP family.</text>
</comment>
<proteinExistence type="inferred from homology"/>
<evidence type="ECO:0000256" key="2">
    <source>
        <dbReference type="ARBA" id="ARBA00008337"/>
    </source>
</evidence>
<dbReference type="Pfam" id="PF05241">
    <property type="entry name" value="EBP"/>
    <property type="match status" value="1"/>
</dbReference>
<feature type="transmembrane region" description="Helical" evidence="7">
    <location>
        <begin position="809"/>
        <end position="831"/>
    </location>
</feature>
<feature type="transmembrane region" description="Helical" evidence="7">
    <location>
        <begin position="43"/>
        <end position="63"/>
    </location>
</feature>
<dbReference type="GO" id="GO:0016020">
    <property type="term" value="C:membrane"/>
    <property type="evidence" value="ECO:0007669"/>
    <property type="project" value="UniProtKB-SubCell"/>
</dbReference>
<feature type="transmembrane region" description="Helical" evidence="7">
    <location>
        <begin position="608"/>
        <end position="629"/>
    </location>
</feature>
<dbReference type="PROSITE" id="PS51751">
    <property type="entry name" value="EXPERA"/>
    <property type="match status" value="1"/>
</dbReference>
<dbReference type="InterPro" id="IPR033118">
    <property type="entry name" value="EXPERA"/>
</dbReference>